<proteinExistence type="predicted"/>
<keyword evidence="1" id="KW-0472">Membrane</keyword>
<evidence type="ECO:0000256" key="1">
    <source>
        <dbReference type="SAM" id="Phobius"/>
    </source>
</evidence>
<dbReference type="AlphaFoldDB" id="A0A932ML06"/>
<protein>
    <submittedName>
        <fullName evidence="2">CbtA family protein</fullName>
    </submittedName>
</protein>
<organism evidence="2 3">
    <name type="scientific">Tectimicrobiota bacterium</name>
    <dbReference type="NCBI Taxonomy" id="2528274"/>
    <lineage>
        <taxon>Bacteria</taxon>
        <taxon>Pseudomonadati</taxon>
        <taxon>Nitrospinota/Tectimicrobiota group</taxon>
        <taxon>Candidatus Tectimicrobiota</taxon>
    </lineage>
</organism>
<evidence type="ECO:0000313" key="3">
    <source>
        <dbReference type="Proteomes" id="UP000782312"/>
    </source>
</evidence>
<feature type="transmembrane region" description="Helical" evidence="1">
    <location>
        <begin position="189"/>
        <end position="213"/>
    </location>
</feature>
<reference evidence="2" key="1">
    <citation type="submission" date="2020-07" db="EMBL/GenBank/DDBJ databases">
        <title>Huge and variable diversity of episymbiotic CPR bacteria and DPANN archaea in groundwater ecosystems.</title>
        <authorList>
            <person name="He C.Y."/>
            <person name="Keren R."/>
            <person name="Whittaker M."/>
            <person name="Farag I.F."/>
            <person name="Doudna J."/>
            <person name="Cate J.H.D."/>
            <person name="Banfield J.F."/>
        </authorList>
    </citation>
    <scope>NUCLEOTIDE SEQUENCE</scope>
    <source>
        <strain evidence="2">NC_groundwater_763_Ag_S-0.2um_68_21</strain>
    </source>
</reference>
<accession>A0A932ML06</accession>
<comment type="caution">
    <text evidence="2">The sequence shown here is derived from an EMBL/GenBank/DDBJ whole genome shotgun (WGS) entry which is preliminary data.</text>
</comment>
<keyword evidence="1" id="KW-0812">Transmembrane</keyword>
<name>A0A932ML06_UNCTE</name>
<dbReference type="Pfam" id="PF09490">
    <property type="entry name" value="CbtA"/>
    <property type="match status" value="1"/>
</dbReference>
<feature type="transmembrane region" description="Helical" evidence="1">
    <location>
        <begin position="158"/>
        <end position="177"/>
    </location>
</feature>
<evidence type="ECO:0000313" key="2">
    <source>
        <dbReference type="EMBL" id="MBI3126639.1"/>
    </source>
</evidence>
<dbReference type="Proteomes" id="UP000782312">
    <property type="component" value="Unassembled WGS sequence"/>
</dbReference>
<feature type="transmembrane region" description="Helical" evidence="1">
    <location>
        <begin position="133"/>
        <end position="151"/>
    </location>
</feature>
<keyword evidence="1" id="KW-1133">Transmembrane helix</keyword>
<dbReference type="NCBIfam" id="TIGR02458">
    <property type="entry name" value="CbtA"/>
    <property type="match status" value="1"/>
</dbReference>
<feature type="transmembrane region" description="Helical" evidence="1">
    <location>
        <begin position="61"/>
        <end position="85"/>
    </location>
</feature>
<dbReference type="EMBL" id="JACPUR010000007">
    <property type="protein sequence ID" value="MBI3126639.1"/>
    <property type="molecule type" value="Genomic_DNA"/>
</dbReference>
<gene>
    <name evidence="2" type="ORF">HYZ11_03440</name>
</gene>
<sequence>MPVFRRILFTAALAGLLTGLAATAFHSQRVLPLILQAETYERAAGGERPEAARVLDGPGRLALTAVANVLTAMGFGLLLAAAFSLRGGAGIGWKEGLLWGLGGFASFSLAPALGLPPEPPGTLAAPLALRQMWWALAALSTAGGLALLVFASGDAWKFLGAALLALPHLIGAPHPPGPGGPAPESLQRAFAAASLAASALLWLLLGALSGFFYRRLARA</sequence>
<dbReference type="InterPro" id="IPR012666">
    <property type="entry name" value="CbtA_put"/>
</dbReference>
<feature type="transmembrane region" description="Helical" evidence="1">
    <location>
        <begin position="97"/>
        <end position="113"/>
    </location>
</feature>